<sequence length="134" mass="13515">MPCLAPGARARPRPPRPASAVAPRGPASGRYGPSAPAAGRRPRPPSGTPSRGLEEAAGFAGQAARRTLRATEAYLTVLGCELRAPVRALGTHAVRPAAAAFTVADGALPDGTDDRPLTGDVTAAAGPLPPLAQW</sequence>
<dbReference type="InterPro" id="IPR008948">
    <property type="entry name" value="L-Aspartase-like"/>
</dbReference>
<dbReference type="AlphaFoldDB" id="A0A1V6MMZ3"/>
<reference evidence="3 4" key="2">
    <citation type="submission" date="2017-02" db="EMBL/GenBank/DDBJ databases">
        <title>Draft genome sequence of Streptomyces phaeoluteigriseus type strain DSM41896.</title>
        <authorList>
            <person name="Salih T.S."/>
            <person name="Algora Gallardo L."/>
            <person name="Melo Santos T."/>
            <person name="Filgueira Martinez S."/>
            <person name="Herron P.R."/>
        </authorList>
    </citation>
    <scope>NUCLEOTIDE SEQUENCE [LARGE SCALE GENOMIC DNA]</scope>
    <source>
        <strain evidence="3 4">DSM 41896</strain>
    </source>
</reference>
<dbReference type="STRING" id="114686.BM536_026600"/>
<feature type="compositionally biased region" description="Low complexity" evidence="2">
    <location>
        <begin position="18"/>
        <end position="39"/>
    </location>
</feature>
<dbReference type="GO" id="GO:0016829">
    <property type="term" value="F:lyase activity"/>
    <property type="evidence" value="ECO:0007669"/>
    <property type="project" value="UniProtKB-KW"/>
</dbReference>
<feature type="region of interest" description="Disordered" evidence="2">
    <location>
        <begin position="1"/>
        <end position="59"/>
    </location>
</feature>
<evidence type="ECO:0000256" key="1">
    <source>
        <dbReference type="ARBA" id="ARBA00023239"/>
    </source>
</evidence>
<keyword evidence="1" id="KW-0456">Lyase</keyword>
<evidence type="ECO:0000313" key="4">
    <source>
        <dbReference type="Proteomes" id="UP000184286"/>
    </source>
</evidence>
<dbReference type="SUPFAM" id="SSF48557">
    <property type="entry name" value="L-aspartase-like"/>
    <property type="match status" value="1"/>
</dbReference>
<gene>
    <name evidence="3" type="ORF">BM536_026600</name>
</gene>
<evidence type="ECO:0000313" key="3">
    <source>
        <dbReference type="EMBL" id="OQD53824.1"/>
    </source>
</evidence>
<evidence type="ECO:0000256" key="2">
    <source>
        <dbReference type="SAM" id="MobiDB-lite"/>
    </source>
</evidence>
<proteinExistence type="predicted"/>
<dbReference type="RefSeq" id="WP_094103609.1">
    <property type="nucleotide sequence ID" value="NZ_MPOH02000016.1"/>
</dbReference>
<dbReference type="Proteomes" id="UP000184286">
    <property type="component" value="Unassembled WGS sequence"/>
</dbReference>
<protein>
    <submittedName>
        <fullName evidence="3">Uncharacterized protein</fullName>
    </submittedName>
</protein>
<name>A0A1V6MMZ3_9ACTN</name>
<organism evidence="3 4">
    <name type="scientific">Streptomyces phaeoluteigriseus</name>
    <dbReference type="NCBI Taxonomy" id="114686"/>
    <lineage>
        <taxon>Bacteria</taxon>
        <taxon>Bacillati</taxon>
        <taxon>Actinomycetota</taxon>
        <taxon>Actinomycetes</taxon>
        <taxon>Kitasatosporales</taxon>
        <taxon>Streptomycetaceae</taxon>
        <taxon>Streptomyces</taxon>
        <taxon>Streptomyces aurantiacus group</taxon>
    </lineage>
</organism>
<reference evidence="4" key="1">
    <citation type="submission" date="2016-11" db="EMBL/GenBank/DDBJ databases">
        <authorList>
            <person name="Schniete J.K."/>
            <person name="Salih T."/>
            <person name="Algora Gallardo L."/>
            <person name="Martinez Fernandez S."/>
            <person name="Herron P.R."/>
        </authorList>
    </citation>
    <scope>NUCLEOTIDE SEQUENCE [LARGE SCALE GENOMIC DNA]</scope>
    <source>
        <strain evidence="4">DSM 41896</strain>
    </source>
</reference>
<dbReference type="EMBL" id="MPOH02000016">
    <property type="protein sequence ID" value="OQD53824.1"/>
    <property type="molecule type" value="Genomic_DNA"/>
</dbReference>
<comment type="caution">
    <text evidence="3">The sequence shown here is derived from an EMBL/GenBank/DDBJ whole genome shotgun (WGS) entry which is preliminary data.</text>
</comment>
<accession>A0A1V6MMZ3</accession>